<evidence type="ECO:0000313" key="2">
    <source>
        <dbReference type="EMBL" id="PNH09500.1"/>
    </source>
</evidence>
<feature type="region of interest" description="Disordered" evidence="1">
    <location>
        <begin position="69"/>
        <end position="95"/>
    </location>
</feature>
<gene>
    <name evidence="2" type="ORF">TSOC_003866</name>
</gene>
<evidence type="ECO:0000313" key="3">
    <source>
        <dbReference type="Proteomes" id="UP000236333"/>
    </source>
</evidence>
<protein>
    <submittedName>
        <fullName evidence="2">Uncharacterized protein</fullName>
    </submittedName>
</protein>
<proteinExistence type="predicted"/>
<name>A0A2J8AAE8_9CHLO</name>
<comment type="caution">
    <text evidence="2">The sequence shown here is derived from an EMBL/GenBank/DDBJ whole genome shotgun (WGS) entry which is preliminary data.</text>
</comment>
<dbReference type="AlphaFoldDB" id="A0A2J8AAE8"/>
<organism evidence="2 3">
    <name type="scientific">Tetrabaena socialis</name>
    <dbReference type="NCBI Taxonomy" id="47790"/>
    <lineage>
        <taxon>Eukaryota</taxon>
        <taxon>Viridiplantae</taxon>
        <taxon>Chlorophyta</taxon>
        <taxon>core chlorophytes</taxon>
        <taxon>Chlorophyceae</taxon>
        <taxon>CS clade</taxon>
        <taxon>Chlamydomonadales</taxon>
        <taxon>Tetrabaenaceae</taxon>
        <taxon>Tetrabaena</taxon>
    </lineage>
</organism>
<dbReference type="Proteomes" id="UP000236333">
    <property type="component" value="Unassembled WGS sequence"/>
</dbReference>
<feature type="compositionally biased region" description="Pro residues" evidence="1">
    <location>
        <begin position="84"/>
        <end position="94"/>
    </location>
</feature>
<reference evidence="2 3" key="1">
    <citation type="journal article" date="2017" name="Mol. Biol. Evol.">
        <title>The 4-celled Tetrabaena socialis nuclear genome reveals the essential components for genetic control of cell number at the origin of multicellularity in the volvocine lineage.</title>
        <authorList>
            <person name="Featherston J."/>
            <person name="Arakaki Y."/>
            <person name="Hanschen E.R."/>
            <person name="Ferris P.J."/>
            <person name="Michod R.E."/>
            <person name="Olson B.J.S.C."/>
            <person name="Nozaki H."/>
            <person name="Durand P.M."/>
        </authorList>
    </citation>
    <scope>NUCLEOTIDE SEQUENCE [LARGE SCALE GENOMIC DNA]</scope>
    <source>
        <strain evidence="2 3">NIES-571</strain>
    </source>
</reference>
<accession>A0A2J8AAE8</accession>
<dbReference type="EMBL" id="PGGS01000087">
    <property type="protein sequence ID" value="PNH09500.1"/>
    <property type="molecule type" value="Genomic_DNA"/>
</dbReference>
<sequence>MLGFSRVKQLRAAAGQVPVDSKQDAAAKGVINKISKERNQELERLTGELVGVRGELEALRLKYDGATSRRKILEPSQRRQGRSSPPPPVVPPAPLAVVAPPLLHGSSMMLSYDDARVPLQLEELELGELDDTWL</sequence>
<keyword evidence="3" id="KW-1185">Reference proteome</keyword>
<dbReference type="OrthoDB" id="10258312at2759"/>
<evidence type="ECO:0000256" key="1">
    <source>
        <dbReference type="SAM" id="MobiDB-lite"/>
    </source>
</evidence>